<evidence type="ECO:0000313" key="2">
    <source>
        <dbReference type="EMBL" id="MDL5159332.1"/>
    </source>
</evidence>
<dbReference type="InterPro" id="IPR029058">
    <property type="entry name" value="AB_hydrolase_fold"/>
</dbReference>
<dbReference type="Gene3D" id="3.40.50.1820">
    <property type="entry name" value="alpha/beta hydrolase"/>
    <property type="match status" value="1"/>
</dbReference>
<accession>A0ABT7MHH7</accession>
<evidence type="ECO:0000259" key="1">
    <source>
        <dbReference type="Pfam" id="PF12697"/>
    </source>
</evidence>
<dbReference type="PANTHER" id="PTHR37017">
    <property type="entry name" value="AB HYDROLASE-1 DOMAIN-CONTAINING PROTEIN-RELATED"/>
    <property type="match status" value="1"/>
</dbReference>
<dbReference type="InterPro" id="IPR052897">
    <property type="entry name" value="Sec-Metab_Biosynth_Hydrolase"/>
</dbReference>
<keyword evidence="3" id="KW-1185">Reference proteome</keyword>
<reference evidence="2 3" key="1">
    <citation type="submission" date="2023-06" db="EMBL/GenBank/DDBJ databases">
        <title>Actinomycetospora Odt1-22.</title>
        <authorList>
            <person name="Supong K."/>
        </authorList>
    </citation>
    <scope>NUCLEOTIDE SEQUENCE [LARGE SCALE GENOMIC DNA]</scope>
    <source>
        <strain evidence="2 3">Odt1-22</strain>
    </source>
</reference>
<organism evidence="2 3">
    <name type="scientific">Actinomycetospora termitidis</name>
    <dbReference type="NCBI Taxonomy" id="3053470"/>
    <lineage>
        <taxon>Bacteria</taxon>
        <taxon>Bacillati</taxon>
        <taxon>Actinomycetota</taxon>
        <taxon>Actinomycetes</taxon>
        <taxon>Pseudonocardiales</taxon>
        <taxon>Pseudonocardiaceae</taxon>
        <taxon>Actinomycetospora</taxon>
    </lineage>
</organism>
<gene>
    <name evidence="2" type="ORF">QRT03_25420</name>
</gene>
<sequence length="240" mass="25310">MTTFVLVPGAGGDHRYWMRLAPLLVEAGHEAVAVDLPAQDEDADLGTYVDTVAAAVGERDEPVVLVAQSLGAFTAPLAASRFPTAGVVLLAPMIPAPGETAGAWWDATGHVGAVREFAAAEGLDPDVLLPGPSFDPHVTFFHDLPPDVLADLLSGEERDQAGGVFGAPNPLERWPDVPTRVLAARHDRLFPLPFVTRLAHERLGIEAEVVEGGHLVALANPAGVRDALVSSRTHEGGRRL</sequence>
<keyword evidence="2" id="KW-0378">Hydrolase</keyword>
<dbReference type="Pfam" id="PF12697">
    <property type="entry name" value="Abhydrolase_6"/>
    <property type="match status" value="1"/>
</dbReference>
<feature type="domain" description="AB hydrolase-1" evidence="1">
    <location>
        <begin position="4"/>
        <end position="227"/>
    </location>
</feature>
<evidence type="ECO:0000313" key="3">
    <source>
        <dbReference type="Proteomes" id="UP001231924"/>
    </source>
</evidence>
<dbReference type="EMBL" id="JASVWF010000007">
    <property type="protein sequence ID" value="MDL5159332.1"/>
    <property type="molecule type" value="Genomic_DNA"/>
</dbReference>
<dbReference type="GO" id="GO:0016787">
    <property type="term" value="F:hydrolase activity"/>
    <property type="evidence" value="ECO:0007669"/>
    <property type="project" value="UniProtKB-KW"/>
</dbReference>
<dbReference type="Proteomes" id="UP001231924">
    <property type="component" value="Unassembled WGS sequence"/>
</dbReference>
<comment type="caution">
    <text evidence="2">The sequence shown here is derived from an EMBL/GenBank/DDBJ whole genome shotgun (WGS) entry which is preliminary data.</text>
</comment>
<dbReference type="SUPFAM" id="SSF53474">
    <property type="entry name" value="alpha/beta-Hydrolases"/>
    <property type="match status" value="1"/>
</dbReference>
<dbReference type="PANTHER" id="PTHR37017:SF11">
    <property type="entry name" value="ESTERASE_LIPASE_THIOESTERASE DOMAIN-CONTAINING PROTEIN"/>
    <property type="match status" value="1"/>
</dbReference>
<protein>
    <submittedName>
        <fullName evidence="2">Alpha/beta fold hydrolase</fullName>
    </submittedName>
</protein>
<dbReference type="RefSeq" id="WP_286055916.1">
    <property type="nucleotide sequence ID" value="NZ_JASVWF010000007.1"/>
</dbReference>
<proteinExistence type="predicted"/>
<dbReference type="InterPro" id="IPR000073">
    <property type="entry name" value="AB_hydrolase_1"/>
</dbReference>
<name>A0ABT7MHH7_9PSEU</name>